<dbReference type="EMBL" id="JAUEPT010000051">
    <property type="protein sequence ID" value="KAK0437068.1"/>
    <property type="molecule type" value="Genomic_DNA"/>
</dbReference>
<feature type="domain" description="DUF6570" evidence="1">
    <location>
        <begin position="3"/>
        <end position="34"/>
    </location>
</feature>
<name>A0AA39JAC6_9AGAR</name>
<accession>A0AA39JAC6</accession>
<dbReference type="InterPro" id="IPR046700">
    <property type="entry name" value="DUF6570"/>
</dbReference>
<evidence type="ECO:0000259" key="1">
    <source>
        <dbReference type="Pfam" id="PF20209"/>
    </source>
</evidence>
<proteinExistence type="predicted"/>
<reference evidence="2" key="1">
    <citation type="submission" date="2023-06" db="EMBL/GenBank/DDBJ databases">
        <authorList>
            <consortium name="Lawrence Berkeley National Laboratory"/>
            <person name="Ahrendt S."/>
            <person name="Sahu N."/>
            <person name="Indic B."/>
            <person name="Wong-Bajracharya J."/>
            <person name="Merenyi Z."/>
            <person name="Ke H.-M."/>
            <person name="Monk M."/>
            <person name="Kocsube S."/>
            <person name="Drula E."/>
            <person name="Lipzen A."/>
            <person name="Balint B."/>
            <person name="Henrissat B."/>
            <person name="Andreopoulos B."/>
            <person name="Martin F.M."/>
            <person name="Harder C.B."/>
            <person name="Rigling D."/>
            <person name="Ford K.L."/>
            <person name="Foster G.D."/>
            <person name="Pangilinan J."/>
            <person name="Papanicolaou A."/>
            <person name="Barry K."/>
            <person name="LaButti K."/>
            <person name="Viragh M."/>
            <person name="Koriabine M."/>
            <person name="Yan M."/>
            <person name="Riley R."/>
            <person name="Champramary S."/>
            <person name="Plett K.L."/>
            <person name="Tsai I.J."/>
            <person name="Slot J."/>
            <person name="Sipos G."/>
            <person name="Plett J."/>
            <person name="Nagy L.G."/>
            <person name="Grigoriev I.V."/>
        </authorList>
    </citation>
    <scope>NUCLEOTIDE SEQUENCE</scope>
    <source>
        <strain evidence="2">FPL87.14</strain>
    </source>
</reference>
<keyword evidence="3" id="KW-1185">Reference proteome</keyword>
<protein>
    <recommendedName>
        <fullName evidence="1">DUF6570 domain-containing protein</fullName>
    </recommendedName>
</protein>
<dbReference type="Pfam" id="PF20209">
    <property type="entry name" value="DUF6570"/>
    <property type="match status" value="1"/>
</dbReference>
<dbReference type="Proteomes" id="UP001175226">
    <property type="component" value="Unassembled WGS sequence"/>
</dbReference>
<comment type="caution">
    <text evidence="2">The sequence shown here is derived from an EMBL/GenBank/DDBJ whole genome shotgun (WGS) entry which is preliminary data.</text>
</comment>
<feature type="non-terminal residue" evidence="2">
    <location>
        <position position="163"/>
    </location>
</feature>
<dbReference type="AlphaFoldDB" id="A0AA39JAC6"/>
<organism evidence="2 3">
    <name type="scientific">Armillaria borealis</name>
    <dbReference type="NCBI Taxonomy" id="47425"/>
    <lineage>
        <taxon>Eukaryota</taxon>
        <taxon>Fungi</taxon>
        <taxon>Dikarya</taxon>
        <taxon>Basidiomycota</taxon>
        <taxon>Agaricomycotina</taxon>
        <taxon>Agaricomycetes</taxon>
        <taxon>Agaricomycetidae</taxon>
        <taxon>Agaricales</taxon>
        <taxon>Marasmiineae</taxon>
        <taxon>Physalacriaceae</taxon>
        <taxon>Armillaria</taxon>
    </lineage>
</organism>
<evidence type="ECO:0000313" key="2">
    <source>
        <dbReference type="EMBL" id="KAK0437068.1"/>
    </source>
</evidence>
<evidence type="ECO:0000313" key="3">
    <source>
        <dbReference type="Proteomes" id="UP001175226"/>
    </source>
</evidence>
<sequence>PVLVYWNPVFNALNWLCLNHSDYHDITISHENLACYPEDMPSVFMEYKERLTKTTPLSISVYDNEEKDSVEDSECPFIVHGLTGKDLETMTSTAMKSWSVLHLNSNGKVLAIGHSAQSESIWNNPQLYPKMFLWLFPYGKGGIGDTAFSDNKHKKLLMMYHNK</sequence>
<gene>
    <name evidence="2" type="ORF">EV421DRAFT_1715479</name>
</gene>